<organism evidence="1 2">
    <name type="scientific">Biomphalaria glabrata</name>
    <name type="common">Bloodfluke planorb</name>
    <name type="synonym">Freshwater snail</name>
    <dbReference type="NCBI Taxonomy" id="6526"/>
    <lineage>
        <taxon>Eukaryota</taxon>
        <taxon>Metazoa</taxon>
        <taxon>Spiralia</taxon>
        <taxon>Lophotrochozoa</taxon>
        <taxon>Mollusca</taxon>
        <taxon>Gastropoda</taxon>
        <taxon>Heterobranchia</taxon>
        <taxon>Euthyneura</taxon>
        <taxon>Panpulmonata</taxon>
        <taxon>Hygrophila</taxon>
        <taxon>Lymnaeoidea</taxon>
        <taxon>Planorbidae</taxon>
        <taxon>Biomphalaria</taxon>
    </lineage>
</organism>
<sequence>MFMPSNSKVDPEMFMPSNSKVDAEMFMPSNSKVDLEMFMPSNSKVDLEMFMPSNSKVDLEMYDLTGECDPNDPQKVMDADIVHACHETNGSKYQIYSFYDGQYYKNIFCYICGTMLYPFEMMDWWCFDSFVDGDMNLYRLLVNLHGRDQESSSKHSVCNDTFWPAPNVRITIGLEALEFSLGT</sequence>
<dbReference type="Proteomes" id="UP000076420">
    <property type="component" value="Unassembled WGS sequence"/>
</dbReference>
<dbReference type="VEuPathDB" id="VectorBase:BGLB003837"/>
<protein>
    <submittedName>
        <fullName evidence="1">Uncharacterized protein</fullName>
    </submittedName>
</protein>
<proteinExistence type="predicted"/>
<dbReference type="OrthoDB" id="10051649at2759"/>
<dbReference type="VEuPathDB" id="VectorBase:BGLAX_046227"/>
<gene>
    <name evidence="1" type="primary">106057915</name>
</gene>
<accession>A0A2C9JKL3</accession>
<name>A0A2C9JKL3_BIOGL</name>
<dbReference type="EnsemblMetazoa" id="BGLB003837-RB">
    <property type="protein sequence ID" value="BGLB003837-PB"/>
    <property type="gene ID" value="BGLB003837"/>
</dbReference>
<dbReference type="KEGG" id="bgt:106057915"/>
<dbReference type="AlphaFoldDB" id="A0A2C9JKL3"/>
<reference evidence="1" key="1">
    <citation type="submission" date="2020-05" db="UniProtKB">
        <authorList>
            <consortium name="EnsemblMetazoa"/>
        </authorList>
    </citation>
    <scope>IDENTIFICATION</scope>
    <source>
        <strain evidence="1">BB02</strain>
    </source>
</reference>
<evidence type="ECO:0000313" key="2">
    <source>
        <dbReference type="Proteomes" id="UP000076420"/>
    </source>
</evidence>
<evidence type="ECO:0000313" key="1">
    <source>
        <dbReference type="EnsemblMetazoa" id="BGLB003837-PB"/>
    </source>
</evidence>